<evidence type="ECO:0000256" key="3">
    <source>
        <dbReference type="ARBA" id="ARBA00022692"/>
    </source>
</evidence>
<keyword evidence="4 6" id="KW-1133">Transmembrane helix</keyword>
<dbReference type="CDD" id="cd06581">
    <property type="entry name" value="TM_PBP1_LivM_like"/>
    <property type="match status" value="1"/>
</dbReference>
<comment type="subcellular location">
    <subcellularLocation>
        <location evidence="1">Cell membrane</location>
        <topology evidence="1">Multi-pass membrane protein</topology>
    </subcellularLocation>
</comment>
<dbReference type="GO" id="GO:0005886">
    <property type="term" value="C:plasma membrane"/>
    <property type="evidence" value="ECO:0007669"/>
    <property type="project" value="UniProtKB-SubCell"/>
</dbReference>
<dbReference type="InterPro" id="IPR001851">
    <property type="entry name" value="ABC_transp_permease"/>
</dbReference>
<evidence type="ECO:0000256" key="4">
    <source>
        <dbReference type="ARBA" id="ARBA00022989"/>
    </source>
</evidence>
<keyword evidence="5 6" id="KW-0472">Membrane</keyword>
<feature type="transmembrane region" description="Helical" evidence="6">
    <location>
        <begin position="122"/>
        <end position="141"/>
    </location>
</feature>
<accession>A0A194AIZ2</accession>
<feature type="transmembrane region" description="Helical" evidence="6">
    <location>
        <begin position="297"/>
        <end position="320"/>
    </location>
</feature>
<evidence type="ECO:0000256" key="1">
    <source>
        <dbReference type="ARBA" id="ARBA00004651"/>
    </source>
</evidence>
<keyword evidence="8" id="KW-1185">Reference proteome</keyword>
<feature type="transmembrane region" description="Helical" evidence="6">
    <location>
        <begin position="173"/>
        <end position="190"/>
    </location>
</feature>
<dbReference type="EMBL" id="BDFE01000017">
    <property type="protein sequence ID" value="GAU09298.1"/>
    <property type="molecule type" value="Genomic_DNA"/>
</dbReference>
<dbReference type="PANTHER" id="PTHR30482:SF17">
    <property type="entry name" value="ABC TRANSPORTER ATP-BINDING PROTEIN"/>
    <property type="match status" value="1"/>
</dbReference>
<dbReference type="PANTHER" id="PTHR30482">
    <property type="entry name" value="HIGH-AFFINITY BRANCHED-CHAIN AMINO ACID TRANSPORT SYSTEM PERMEASE"/>
    <property type="match status" value="1"/>
</dbReference>
<keyword evidence="2" id="KW-1003">Cell membrane</keyword>
<feature type="transmembrane region" description="Helical" evidence="6">
    <location>
        <begin position="261"/>
        <end position="285"/>
    </location>
</feature>
<organism evidence="7 8">
    <name type="scientific">Desulfoplanes formicivorans</name>
    <dbReference type="NCBI Taxonomy" id="1592317"/>
    <lineage>
        <taxon>Bacteria</taxon>
        <taxon>Pseudomonadati</taxon>
        <taxon>Thermodesulfobacteriota</taxon>
        <taxon>Desulfovibrionia</taxon>
        <taxon>Desulfovibrionales</taxon>
        <taxon>Desulfoplanaceae</taxon>
        <taxon>Desulfoplanes</taxon>
    </lineage>
</organism>
<reference evidence="8" key="1">
    <citation type="submission" date="2016-06" db="EMBL/GenBank/DDBJ databases">
        <title>Draft genome sequence of Desulfoplanes formicivorans strain Pf12B.</title>
        <authorList>
            <person name="Watanabe M."/>
            <person name="Kojima H."/>
            <person name="Fukui M."/>
        </authorList>
    </citation>
    <scope>NUCLEOTIDE SEQUENCE [LARGE SCALE GENOMIC DNA]</scope>
    <source>
        <strain evidence="8">Pf12B</strain>
    </source>
</reference>
<evidence type="ECO:0000313" key="8">
    <source>
        <dbReference type="Proteomes" id="UP000095200"/>
    </source>
</evidence>
<protein>
    <submittedName>
        <fullName evidence="7">ABC transporter permease</fullName>
    </submittedName>
</protein>
<evidence type="ECO:0000256" key="2">
    <source>
        <dbReference type="ARBA" id="ARBA00022475"/>
    </source>
</evidence>
<dbReference type="STRING" id="1592317.DPF_2021"/>
<gene>
    <name evidence="7" type="ORF">DPF_2021</name>
</gene>
<evidence type="ECO:0000256" key="6">
    <source>
        <dbReference type="SAM" id="Phobius"/>
    </source>
</evidence>
<keyword evidence="3 6" id="KW-0812">Transmembrane</keyword>
<name>A0A194AIZ2_9BACT</name>
<feature type="transmembrane region" description="Helical" evidence="6">
    <location>
        <begin position="221"/>
        <end position="241"/>
    </location>
</feature>
<sequence>MTTFTTNKPPKNLFSFIRPDNAMFPGLLLTLALLPLILPYYALGTEIVLFALAAVAFDLCLGYTGVMIFCQASFFGTGVYVTSLTLIHLTQNIFAAVFCGVAAAALLSLLFGWLASTRSGSYSVLLTLAFNELIYFIAYQWSDLTGGDDGLTGVPRPNLEIPGIFSIDLQSSLSFYLFAATVFLISFMIIRRITLSPFGAVLKGIRENEVRAQAIGYNVRLYKIAVFVLGGMFMGLAGSLYCMHINFAHLHSVHFETSGNIVMMVLIGGMGTLVGPVIGAGLITMASEFASTLWDRWLIIQGVVFILFVLFARGGIWGILESVREGFRKRAARKIRSAACEKPAEKGPENISFLPGITVSNAND</sequence>
<feature type="transmembrane region" description="Helical" evidence="6">
    <location>
        <begin position="48"/>
        <end position="81"/>
    </location>
</feature>
<evidence type="ECO:0000256" key="5">
    <source>
        <dbReference type="ARBA" id="ARBA00023136"/>
    </source>
</evidence>
<comment type="caution">
    <text evidence="7">The sequence shown here is derived from an EMBL/GenBank/DDBJ whole genome shotgun (WGS) entry which is preliminary data.</text>
</comment>
<dbReference type="OrthoDB" id="9780757at2"/>
<dbReference type="GO" id="GO:0015658">
    <property type="term" value="F:branched-chain amino acid transmembrane transporter activity"/>
    <property type="evidence" value="ECO:0007669"/>
    <property type="project" value="InterPro"/>
</dbReference>
<dbReference type="RefSeq" id="WP_069859550.1">
    <property type="nucleotide sequence ID" value="NZ_BDFE01000017.1"/>
</dbReference>
<feature type="transmembrane region" description="Helical" evidence="6">
    <location>
        <begin position="22"/>
        <end position="41"/>
    </location>
</feature>
<proteinExistence type="predicted"/>
<dbReference type="AlphaFoldDB" id="A0A194AIZ2"/>
<feature type="transmembrane region" description="Helical" evidence="6">
    <location>
        <begin position="93"/>
        <end position="115"/>
    </location>
</feature>
<dbReference type="InterPro" id="IPR043428">
    <property type="entry name" value="LivM-like"/>
</dbReference>
<dbReference type="Proteomes" id="UP000095200">
    <property type="component" value="Unassembled WGS sequence"/>
</dbReference>
<dbReference type="Pfam" id="PF02653">
    <property type="entry name" value="BPD_transp_2"/>
    <property type="match status" value="1"/>
</dbReference>
<evidence type="ECO:0000313" key="7">
    <source>
        <dbReference type="EMBL" id="GAU09298.1"/>
    </source>
</evidence>